<dbReference type="InterPro" id="IPR002156">
    <property type="entry name" value="RNaseH_domain"/>
</dbReference>
<keyword evidence="1" id="KW-1133">Transmembrane helix</keyword>
<dbReference type="CDD" id="cd06222">
    <property type="entry name" value="RNase_H_like"/>
    <property type="match status" value="1"/>
</dbReference>
<accession>A0A2Z6MWK4</accession>
<dbReference type="PANTHER" id="PTHR35516:SF11">
    <property type="entry name" value="CYTOCHROME B6-F COMPLEX SUBUNIT 5"/>
    <property type="match status" value="1"/>
</dbReference>
<evidence type="ECO:0000259" key="2">
    <source>
        <dbReference type="Pfam" id="PF13456"/>
    </source>
</evidence>
<keyword evidence="1" id="KW-0812">Transmembrane</keyword>
<dbReference type="InterPro" id="IPR012337">
    <property type="entry name" value="RNaseH-like_sf"/>
</dbReference>
<dbReference type="GO" id="GO:0003676">
    <property type="term" value="F:nucleic acid binding"/>
    <property type="evidence" value="ECO:0007669"/>
    <property type="project" value="InterPro"/>
</dbReference>
<name>A0A2Z6MWK4_TRISU</name>
<dbReference type="InterPro" id="IPR036397">
    <property type="entry name" value="RNaseH_sf"/>
</dbReference>
<dbReference type="AlphaFoldDB" id="A0A2Z6MWK4"/>
<keyword evidence="1" id="KW-0472">Membrane</keyword>
<dbReference type="SUPFAM" id="SSF53098">
    <property type="entry name" value="Ribonuclease H-like"/>
    <property type="match status" value="1"/>
</dbReference>
<dbReference type="GO" id="GO:0004523">
    <property type="term" value="F:RNA-DNA hybrid ribonuclease activity"/>
    <property type="evidence" value="ECO:0007669"/>
    <property type="project" value="InterPro"/>
</dbReference>
<gene>
    <name evidence="3" type="ORF">TSUD_223210</name>
</gene>
<protein>
    <recommendedName>
        <fullName evidence="2">RNase H type-1 domain-containing protein</fullName>
    </recommendedName>
</protein>
<feature type="transmembrane region" description="Helical" evidence="1">
    <location>
        <begin position="15"/>
        <end position="33"/>
    </location>
</feature>
<evidence type="ECO:0000313" key="3">
    <source>
        <dbReference type="EMBL" id="GAU28080.1"/>
    </source>
</evidence>
<dbReference type="PANTHER" id="PTHR35516">
    <property type="entry name" value="CYTOCHROME B6-F COMPLEX SUBUNIT 5"/>
    <property type="match status" value="1"/>
</dbReference>
<dbReference type="InterPro" id="IPR044730">
    <property type="entry name" value="RNase_H-like_dom_plant"/>
</dbReference>
<evidence type="ECO:0000256" key="1">
    <source>
        <dbReference type="SAM" id="Phobius"/>
    </source>
</evidence>
<proteinExistence type="predicted"/>
<dbReference type="EMBL" id="DF973367">
    <property type="protein sequence ID" value="GAU28080.1"/>
    <property type="molecule type" value="Genomic_DNA"/>
</dbReference>
<evidence type="ECO:0000313" key="4">
    <source>
        <dbReference type="Proteomes" id="UP000242715"/>
    </source>
</evidence>
<reference evidence="4" key="1">
    <citation type="journal article" date="2017" name="Front. Plant Sci.">
        <title>Climate Clever Clovers: New Paradigm to Reduce the Environmental Footprint of Ruminants by Breeding Low Methanogenic Forages Utilizing Haplotype Variation.</title>
        <authorList>
            <person name="Kaur P."/>
            <person name="Appels R."/>
            <person name="Bayer P.E."/>
            <person name="Keeble-Gagnere G."/>
            <person name="Wang J."/>
            <person name="Hirakawa H."/>
            <person name="Shirasawa K."/>
            <person name="Vercoe P."/>
            <person name="Stefanova K."/>
            <person name="Durmic Z."/>
            <person name="Nichols P."/>
            <person name="Revell C."/>
            <person name="Isobe S.N."/>
            <person name="Edwards D."/>
            <person name="Erskine W."/>
        </authorList>
    </citation>
    <scope>NUCLEOTIDE SEQUENCE [LARGE SCALE GENOMIC DNA]</scope>
    <source>
        <strain evidence="4">cv. Daliak</strain>
    </source>
</reference>
<dbReference type="Pfam" id="PF13456">
    <property type="entry name" value="RVT_3"/>
    <property type="match status" value="1"/>
</dbReference>
<feature type="domain" description="RNase H type-1" evidence="2">
    <location>
        <begin position="52"/>
        <end position="139"/>
    </location>
</feature>
<dbReference type="Proteomes" id="UP000242715">
    <property type="component" value="Unassembled WGS sequence"/>
</dbReference>
<sequence length="173" mass="19559">MVSQLVADCLETLEVVLFMVFIATLAAIILRCCSQSFYHYILSQASPRRGFIRGSSDILLAELYAIYKGLLLAKEMSIDEFVCYSDSLLCANLINGPHAKYHIHVVLIKDIKELLSQINISLYHTLRECNQCADFFAKLGVSSDADYLTHVSSPEDIHDLLRNDAMRIFFVCE</sequence>
<dbReference type="OrthoDB" id="1414482at2759"/>
<organism evidence="3 4">
    <name type="scientific">Trifolium subterraneum</name>
    <name type="common">Subterranean clover</name>
    <dbReference type="NCBI Taxonomy" id="3900"/>
    <lineage>
        <taxon>Eukaryota</taxon>
        <taxon>Viridiplantae</taxon>
        <taxon>Streptophyta</taxon>
        <taxon>Embryophyta</taxon>
        <taxon>Tracheophyta</taxon>
        <taxon>Spermatophyta</taxon>
        <taxon>Magnoliopsida</taxon>
        <taxon>eudicotyledons</taxon>
        <taxon>Gunneridae</taxon>
        <taxon>Pentapetalae</taxon>
        <taxon>rosids</taxon>
        <taxon>fabids</taxon>
        <taxon>Fabales</taxon>
        <taxon>Fabaceae</taxon>
        <taxon>Papilionoideae</taxon>
        <taxon>50 kb inversion clade</taxon>
        <taxon>NPAAA clade</taxon>
        <taxon>Hologalegina</taxon>
        <taxon>IRL clade</taxon>
        <taxon>Trifolieae</taxon>
        <taxon>Trifolium</taxon>
    </lineage>
</organism>
<dbReference type="Gene3D" id="3.30.420.10">
    <property type="entry name" value="Ribonuclease H-like superfamily/Ribonuclease H"/>
    <property type="match status" value="1"/>
</dbReference>
<keyword evidence="4" id="KW-1185">Reference proteome</keyword>